<evidence type="ECO:0000313" key="2">
    <source>
        <dbReference type="Proteomes" id="UP000790709"/>
    </source>
</evidence>
<proteinExistence type="predicted"/>
<accession>A0ACB8AUP3</accession>
<dbReference type="Proteomes" id="UP000790709">
    <property type="component" value="Unassembled WGS sequence"/>
</dbReference>
<protein>
    <submittedName>
        <fullName evidence="1">P-loop containing nucleoside triphosphate hydrolase protein</fullName>
    </submittedName>
</protein>
<keyword evidence="2" id="KW-1185">Reference proteome</keyword>
<reference evidence="1" key="1">
    <citation type="journal article" date="2021" name="New Phytol.">
        <title>Evolutionary innovations through gain and loss of genes in the ectomycorrhizal Boletales.</title>
        <authorList>
            <person name="Wu G."/>
            <person name="Miyauchi S."/>
            <person name="Morin E."/>
            <person name="Kuo A."/>
            <person name="Drula E."/>
            <person name="Varga T."/>
            <person name="Kohler A."/>
            <person name="Feng B."/>
            <person name="Cao Y."/>
            <person name="Lipzen A."/>
            <person name="Daum C."/>
            <person name="Hundley H."/>
            <person name="Pangilinan J."/>
            <person name="Johnson J."/>
            <person name="Barry K."/>
            <person name="LaButti K."/>
            <person name="Ng V."/>
            <person name="Ahrendt S."/>
            <person name="Min B."/>
            <person name="Choi I.G."/>
            <person name="Park H."/>
            <person name="Plett J.M."/>
            <person name="Magnuson J."/>
            <person name="Spatafora J.W."/>
            <person name="Nagy L.G."/>
            <person name="Henrissat B."/>
            <person name="Grigoriev I.V."/>
            <person name="Yang Z.L."/>
            <person name="Xu J."/>
            <person name="Martin F.M."/>
        </authorList>
    </citation>
    <scope>NUCLEOTIDE SEQUENCE</scope>
    <source>
        <strain evidence="1">KUC20120723A-06</strain>
    </source>
</reference>
<keyword evidence="1" id="KW-0378">Hydrolase</keyword>
<evidence type="ECO:0000313" key="1">
    <source>
        <dbReference type="EMBL" id="KAH7917095.1"/>
    </source>
</evidence>
<name>A0ACB8AUP3_9AGAM</name>
<organism evidence="1 2">
    <name type="scientific">Leucogyrophana mollusca</name>
    <dbReference type="NCBI Taxonomy" id="85980"/>
    <lineage>
        <taxon>Eukaryota</taxon>
        <taxon>Fungi</taxon>
        <taxon>Dikarya</taxon>
        <taxon>Basidiomycota</taxon>
        <taxon>Agaricomycotina</taxon>
        <taxon>Agaricomycetes</taxon>
        <taxon>Agaricomycetidae</taxon>
        <taxon>Boletales</taxon>
        <taxon>Boletales incertae sedis</taxon>
        <taxon>Leucogyrophana</taxon>
    </lineage>
</organism>
<comment type="caution">
    <text evidence="1">The sequence shown here is derived from an EMBL/GenBank/DDBJ whole genome shotgun (WGS) entry which is preliminary data.</text>
</comment>
<gene>
    <name evidence="1" type="ORF">BV22DRAFT_1135706</name>
</gene>
<dbReference type="EMBL" id="MU267281">
    <property type="protein sequence ID" value="KAH7917095.1"/>
    <property type="molecule type" value="Genomic_DNA"/>
</dbReference>
<sequence length="511" mass="57303">MPTVFSRPISHDDEKKLSYCNLDKERALAAASRGYSTQATRAALEEACRERCNGRTPYSWQLDASEAFHLKMDCIILAGTGFGKTLPFVMPSFISKDTITIVLSPLKALEEDHVNQFCKMGVRAVAVNEDTYDQALHKQLQELHYQVIYASPEMVIENPRFNGLVNSPQYSKRMQGWVIDEGHCISQWGGDFRPAYNKLDQLRSLVPLGVPIYVTSATMTPTVLAEVREKLQISPETSFYLNLGNDRPNITQEARIIPNASDFSALDFLVKDVRVAEDIPRTLVFVNKVIDTQLGWRRMQDILPEPLRHCVDFLHSRWTARSKKEVLEQFRKGELRLLFVTEIGGMGLDIPDIQVVVQFGVPSSLTVWLQRAGRAGRFFLLQAIAILLVEASVVTQVGGSTALDDAGSDTEDDEKGEVTYRKKKVDTALREWIQTKGCRRDVADRHFNNPPVRSPPTGRCCDNCSPLNPDVVMLDHPLLSPGAVTTTLTDTLDFMEDTPSEEPDCKGLLPF</sequence>